<accession>A0A1Y5PX21</accession>
<gene>
    <name evidence="7" type="ORF">SPPYR_3406</name>
</gene>
<dbReference type="InterPro" id="IPR019734">
    <property type="entry name" value="TPR_rpt"/>
</dbReference>
<dbReference type="EMBL" id="LT598653">
    <property type="protein sequence ID" value="SBV34521.1"/>
    <property type="molecule type" value="Genomic_DNA"/>
</dbReference>
<dbReference type="PANTHER" id="PTHR47870:SF1">
    <property type="entry name" value="CYTOCHROME C-TYPE BIOGENESIS PROTEIN CCMH"/>
    <property type="match status" value="1"/>
</dbReference>
<keyword evidence="5" id="KW-0472">Membrane</keyword>
<dbReference type="SUPFAM" id="SSF48452">
    <property type="entry name" value="TPR-like"/>
    <property type="match status" value="1"/>
</dbReference>
<evidence type="ECO:0000256" key="1">
    <source>
        <dbReference type="ARBA" id="ARBA00022737"/>
    </source>
</evidence>
<evidence type="ECO:0000313" key="7">
    <source>
        <dbReference type="EMBL" id="SBV34521.1"/>
    </source>
</evidence>
<dbReference type="Pfam" id="PF23914">
    <property type="entry name" value="TPR_CcmH_CycH"/>
    <property type="match status" value="1"/>
</dbReference>
<keyword evidence="2" id="KW-0201">Cytochrome c-type biogenesis</keyword>
<dbReference type="InterPro" id="IPR011990">
    <property type="entry name" value="TPR-like_helical_dom_sf"/>
</dbReference>
<dbReference type="InterPro" id="IPR056413">
    <property type="entry name" value="TPR_CcmH_CycH"/>
</dbReference>
<protein>
    <submittedName>
        <fullName evidence="7">TPR repeat</fullName>
    </submittedName>
</protein>
<dbReference type="InterPro" id="IPR051263">
    <property type="entry name" value="C-type_cytochrome_biogenesis"/>
</dbReference>
<keyword evidence="3 4" id="KW-0802">TPR repeat</keyword>
<keyword evidence="5" id="KW-1133">Transmembrane helix</keyword>
<dbReference type="PANTHER" id="PTHR47870">
    <property type="entry name" value="CYTOCHROME C-TYPE BIOGENESIS PROTEIN CCMH"/>
    <property type="match status" value="1"/>
</dbReference>
<dbReference type="GO" id="GO:0005886">
    <property type="term" value="C:plasma membrane"/>
    <property type="evidence" value="ECO:0007669"/>
    <property type="project" value="TreeGrafter"/>
</dbReference>
<keyword evidence="1" id="KW-0677">Repeat</keyword>
<proteinExistence type="predicted"/>
<evidence type="ECO:0000259" key="6">
    <source>
        <dbReference type="Pfam" id="PF23914"/>
    </source>
</evidence>
<feature type="repeat" description="TPR" evidence="4">
    <location>
        <begin position="75"/>
        <end position="108"/>
    </location>
</feature>
<feature type="transmembrane region" description="Helical" evidence="5">
    <location>
        <begin position="21"/>
        <end position="39"/>
    </location>
</feature>
<evidence type="ECO:0000256" key="2">
    <source>
        <dbReference type="ARBA" id="ARBA00022748"/>
    </source>
</evidence>
<dbReference type="GO" id="GO:0017004">
    <property type="term" value="P:cytochrome complex assembly"/>
    <property type="evidence" value="ECO:0007669"/>
    <property type="project" value="UniProtKB-KW"/>
</dbReference>
<dbReference type="RefSeq" id="WP_295321507.1">
    <property type="nucleotide sequence ID" value="NZ_LT598653.1"/>
</dbReference>
<evidence type="ECO:0000256" key="4">
    <source>
        <dbReference type="PROSITE-ProRule" id="PRU00339"/>
    </source>
</evidence>
<dbReference type="SMART" id="SM00028">
    <property type="entry name" value="TPR"/>
    <property type="match status" value="1"/>
</dbReference>
<name>A0A1Y5PX21_9SPHN</name>
<reference evidence="7" key="1">
    <citation type="submission" date="2016-03" db="EMBL/GenBank/DDBJ databases">
        <authorList>
            <person name="Ploux O."/>
        </authorList>
    </citation>
    <scope>NUCLEOTIDE SEQUENCE</scope>
    <source>
        <strain evidence="7">UC10</strain>
    </source>
</reference>
<dbReference type="KEGG" id="sphu:SPPYR_3406"/>
<dbReference type="Gene3D" id="1.25.40.10">
    <property type="entry name" value="Tetratricopeptide repeat domain"/>
    <property type="match status" value="2"/>
</dbReference>
<dbReference type="AlphaFoldDB" id="A0A1Y5PX21"/>
<evidence type="ECO:0000256" key="3">
    <source>
        <dbReference type="ARBA" id="ARBA00022803"/>
    </source>
</evidence>
<feature type="domain" description="Cytochrome c-type biogenesis protein H TPR" evidence="6">
    <location>
        <begin position="63"/>
        <end position="175"/>
    </location>
</feature>
<dbReference type="PROSITE" id="PS50005">
    <property type="entry name" value="TPR"/>
    <property type="match status" value="1"/>
</dbReference>
<keyword evidence="5" id="KW-0812">Transmembrane</keyword>
<dbReference type="PROSITE" id="PS50293">
    <property type="entry name" value="TPR_REGION"/>
    <property type="match status" value="1"/>
</dbReference>
<organism evidence="7">
    <name type="scientific">uncultured Sphingopyxis sp</name>
    <dbReference type="NCBI Taxonomy" id="310581"/>
    <lineage>
        <taxon>Bacteria</taxon>
        <taxon>Pseudomonadati</taxon>
        <taxon>Pseudomonadota</taxon>
        <taxon>Alphaproteobacteria</taxon>
        <taxon>Sphingomonadales</taxon>
        <taxon>Sphingomonadaceae</taxon>
        <taxon>Sphingopyxis</taxon>
        <taxon>environmental samples</taxon>
    </lineage>
</organism>
<sequence>MSEGNKMAGTATGGMTGTNRAILIAAFILLAAAIGYAIWRDSAPSAAGPAGESAAAPSDQLAALEARTQREPASADAWTALGAAKFDLGDFAGAVAAYEKAVGLSPESAGLWSALGEARVMASDSDPMPAPASEAFDKAIALDAKDPRARYFLAVRKDIGGDHKGAIEDWFALLADTPRGAPWEADLRRTIEQVGAIHKIEVAGRLAATQPRALTPDEMPVAARAIPGPSRAEMEAASQLPKGQQDAMIEGMVSGLEAKLQANPADVDRWIMLMRSRMTLGETAKAAQALKDGIAANPAAAARLKAQAQLLGVPGA</sequence>
<evidence type="ECO:0000256" key="5">
    <source>
        <dbReference type="SAM" id="Phobius"/>
    </source>
</evidence>